<evidence type="ECO:0008006" key="2">
    <source>
        <dbReference type="Google" id="ProtNLM"/>
    </source>
</evidence>
<accession>X1MTI9</accession>
<evidence type="ECO:0000313" key="1">
    <source>
        <dbReference type="EMBL" id="GAI21341.1"/>
    </source>
</evidence>
<protein>
    <recommendedName>
        <fullName evidence="2">Metallo-beta-lactamase domain-containing protein</fullName>
    </recommendedName>
</protein>
<proteinExistence type="predicted"/>
<dbReference type="InterPro" id="IPR036866">
    <property type="entry name" value="RibonucZ/Hydroxyglut_hydro"/>
</dbReference>
<name>X1MTI9_9ZZZZ</name>
<comment type="caution">
    <text evidence="1">The sequence shown here is derived from an EMBL/GenBank/DDBJ whole genome shotgun (WGS) entry which is preliminary data.</text>
</comment>
<dbReference type="PANTHER" id="PTHR43717">
    <property type="entry name" value="ANAEROBIC NITRIC OXIDE REDUCTASE FLAVORUBREDOXIN"/>
    <property type="match status" value="1"/>
</dbReference>
<dbReference type="SUPFAM" id="SSF56281">
    <property type="entry name" value="Metallo-hydrolase/oxidoreductase"/>
    <property type="match status" value="1"/>
</dbReference>
<dbReference type="EMBL" id="BARV01015951">
    <property type="protein sequence ID" value="GAI21341.1"/>
    <property type="molecule type" value="Genomic_DNA"/>
</dbReference>
<gene>
    <name evidence="1" type="ORF">S06H3_27487</name>
</gene>
<feature type="non-terminal residue" evidence="1">
    <location>
        <position position="62"/>
    </location>
</feature>
<reference evidence="1" key="1">
    <citation type="journal article" date="2014" name="Front. Microbiol.">
        <title>High frequency of phylogenetically diverse reductive dehalogenase-homologous genes in deep subseafloor sedimentary metagenomes.</title>
        <authorList>
            <person name="Kawai M."/>
            <person name="Futagami T."/>
            <person name="Toyoda A."/>
            <person name="Takaki Y."/>
            <person name="Nishi S."/>
            <person name="Hori S."/>
            <person name="Arai W."/>
            <person name="Tsubouchi T."/>
            <person name="Morono Y."/>
            <person name="Uchiyama I."/>
            <person name="Ito T."/>
            <person name="Fujiyama A."/>
            <person name="Inagaki F."/>
            <person name="Takami H."/>
        </authorList>
    </citation>
    <scope>NUCLEOTIDE SEQUENCE</scope>
    <source>
        <strain evidence="1">Expedition CK06-06</strain>
    </source>
</reference>
<dbReference type="AlphaFoldDB" id="X1MTI9"/>
<organism evidence="1">
    <name type="scientific">marine sediment metagenome</name>
    <dbReference type="NCBI Taxonomy" id="412755"/>
    <lineage>
        <taxon>unclassified sequences</taxon>
        <taxon>metagenomes</taxon>
        <taxon>ecological metagenomes</taxon>
    </lineage>
</organism>
<sequence>MKSKEIRPGIYWVGAIDWDRRLFDSLIPLPDGTSYNSYLIKGSEKTALIDTVDPTMQDILIN</sequence>
<dbReference type="PANTHER" id="PTHR43717:SF1">
    <property type="entry name" value="ANAEROBIC NITRIC OXIDE REDUCTASE FLAVORUBREDOXIN"/>
    <property type="match status" value="1"/>
</dbReference>
<dbReference type="Gene3D" id="3.60.15.10">
    <property type="entry name" value="Ribonuclease Z/Hydroxyacylglutathione hydrolase-like"/>
    <property type="match status" value="1"/>
</dbReference>